<keyword evidence="3" id="KW-1185">Reference proteome</keyword>
<dbReference type="EMBL" id="JAWDGP010002352">
    <property type="protein sequence ID" value="KAK3783857.1"/>
    <property type="molecule type" value="Genomic_DNA"/>
</dbReference>
<evidence type="ECO:0000313" key="2">
    <source>
        <dbReference type="EMBL" id="KAK3783857.1"/>
    </source>
</evidence>
<evidence type="ECO:0000313" key="3">
    <source>
        <dbReference type="Proteomes" id="UP001283361"/>
    </source>
</evidence>
<comment type="caution">
    <text evidence="2">The sequence shown here is derived from an EMBL/GenBank/DDBJ whole genome shotgun (WGS) entry which is preliminary data.</text>
</comment>
<sequence>MAPCDDGYISHLCSMLLHVLSLSSSHVFKNIPTAKHRTRSCKFQQPNAGQRAGREEKLNLYKKQEIQSYRITILRLSSTNCLYHLGILNCGFIDHRFQQLNTGQEATRKEQMALHKEQELQTKAKRKSGRCKKEIHESEQGQERNRWISTRTKRFEKAAELKL</sequence>
<feature type="compositionally biased region" description="Basic and acidic residues" evidence="1">
    <location>
        <begin position="131"/>
        <end position="146"/>
    </location>
</feature>
<evidence type="ECO:0000256" key="1">
    <source>
        <dbReference type="SAM" id="MobiDB-lite"/>
    </source>
</evidence>
<feature type="region of interest" description="Disordered" evidence="1">
    <location>
        <begin position="118"/>
        <end position="149"/>
    </location>
</feature>
<name>A0AAE1DV30_9GAST</name>
<dbReference type="Proteomes" id="UP001283361">
    <property type="component" value="Unassembled WGS sequence"/>
</dbReference>
<proteinExistence type="predicted"/>
<dbReference type="AlphaFoldDB" id="A0AAE1DV30"/>
<reference evidence="2" key="1">
    <citation type="journal article" date="2023" name="G3 (Bethesda)">
        <title>A reference genome for the long-term kleptoplast-retaining sea slug Elysia crispata morphotype clarki.</title>
        <authorList>
            <person name="Eastman K.E."/>
            <person name="Pendleton A.L."/>
            <person name="Shaikh M.A."/>
            <person name="Suttiyut T."/>
            <person name="Ogas R."/>
            <person name="Tomko P."/>
            <person name="Gavelis G."/>
            <person name="Widhalm J.R."/>
            <person name="Wisecaver J.H."/>
        </authorList>
    </citation>
    <scope>NUCLEOTIDE SEQUENCE</scope>
    <source>
        <strain evidence="2">ECLA1</strain>
    </source>
</reference>
<accession>A0AAE1DV30</accession>
<protein>
    <submittedName>
        <fullName evidence="2">Uncharacterized protein</fullName>
    </submittedName>
</protein>
<gene>
    <name evidence="2" type="ORF">RRG08_031698</name>
</gene>
<organism evidence="2 3">
    <name type="scientific">Elysia crispata</name>
    <name type="common">lettuce slug</name>
    <dbReference type="NCBI Taxonomy" id="231223"/>
    <lineage>
        <taxon>Eukaryota</taxon>
        <taxon>Metazoa</taxon>
        <taxon>Spiralia</taxon>
        <taxon>Lophotrochozoa</taxon>
        <taxon>Mollusca</taxon>
        <taxon>Gastropoda</taxon>
        <taxon>Heterobranchia</taxon>
        <taxon>Euthyneura</taxon>
        <taxon>Panpulmonata</taxon>
        <taxon>Sacoglossa</taxon>
        <taxon>Placobranchoidea</taxon>
        <taxon>Plakobranchidae</taxon>
        <taxon>Elysia</taxon>
    </lineage>
</organism>